<dbReference type="GO" id="GO:0006006">
    <property type="term" value="P:glucose metabolic process"/>
    <property type="evidence" value="ECO:0007669"/>
    <property type="project" value="TreeGrafter"/>
</dbReference>
<dbReference type="InterPro" id="IPR036291">
    <property type="entry name" value="NAD(P)-bd_dom_sf"/>
</dbReference>
<keyword evidence="6" id="KW-1185">Reference proteome</keyword>
<evidence type="ECO:0000256" key="3">
    <source>
        <dbReference type="ARBA" id="ARBA00022857"/>
    </source>
</evidence>
<organism evidence="5 6">
    <name type="scientific">Chironomus riparius</name>
    <dbReference type="NCBI Taxonomy" id="315576"/>
    <lineage>
        <taxon>Eukaryota</taxon>
        <taxon>Metazoa</taxon>
        <taxon>Ecdysozoa</taxon>
        <taxon>Arthropoda</taxon>
        <taxon>Hexapoda</taxon>
        <taxon>Insecta</taxon>
        <taxon>Pterygota</taxon>
        <taxon>Neoptera</taxon>
        <taxon>Endopterygota</taxon>
        <taxon>Diptera</taxon>
        <taxon>Nematocera</taxon>
        <taxon>Chironomoidea</taxon>
        <taxon>Chironomidae</taxon>
        <taxon>Chironominae</taxon>
        <taxon>Chironomus</taxon>
    </lineage>
</organism>
<dbReference type="GO" id="GO:0050038">
    <property type="term" value="F:L-xylulose reductase (NADPH) activity"/>
    <property type="evidence" value="ECO:0007669"/>
    <property type="project" value="TreeGrafter"/>
</dbReference>
<evidence type="ECO:0000256" key="2">
    <source>
        <dbReference type="ARBA" id="ARBA00011881"/>
    </source>
</evidence>
<evidence type="ECO:0008006" key="7">
    <source>
        <dbReference type="Google" id="ProtNLM"/>
    </source>
</evidence>
<dbReference type="Proteomes" id="UP001153620">
    <property type="component" value="Chromosome 4"/>
</dbReference>
<keyword evidence="3" id="KW-0521">NADP</keyword>
<dbReference type="InterPro" id="IPR020904">
    <property type="entry name" value="Sc_DH/Rdtase_CS"/>
</dbReference>
<evidence type="ECO:0000256" key="1">
    <source>
        <dbReference type="ARBA" id="ARBA00006484"/>
    </source>
</evidence>
<dbReference type="PRINTS" id="PR00080">
    <property type="entry name" value="SDRFAMILY"/>
</dbReference>
<dbReference type="EMBL" id="OU895880">
    <property type="protein sequence ID" value="CAG9811904.1"/>
    <property type="molecule type" value="Genomic_DNA"/>
</dbReference>
<dbReference type="Gene3D" id="3.40.50.720">
    <property type="entry name" value="NAD(P)-binding Rossmann-like Domain"/>
    <property type="match status" value="1"/>
</dbReference>
<evidence type="ECO:0000313" key="6">
    <source>
        <dbReference type="Proteomes" id="UP001153620"/>
    </source>
</evidence>
<evidence type="ECO:0000256" key="4">
    <source>
        <dbReference type="ARBA" id="ARBA00023002"/>
    </source>
</evidence>
<comment type="subunit">
    <text evidence="2">Homotetramer.</text>
</comment>
<dbReference type="PANTHER" id="PTHR44252:SF3">
    <property type="entry name" value="D-ERYTHRULOSE REDUCTASE-RELATED"/>
    <property type="match status" value="1"/>
</dbReference>
<dbReference type="SUPFAM" id="SSF51735">
    <property type="entry name" value="NAD(P)-binding Rossmann-fold domains"/>
    <property type="match status" value="1"/>
</dbReference>
<keyword evidence="4" id="KW-0560">Oxidoreductase</keyword>
<name>A0A9N9WZ87_9DIPT</name>
<dbReference type="OrthoDB" id="1393670at2759"/>
<dbReference type="GO" id="GO:0004090">
    <property type="term" value="F:carbonyl reductase (NADPH) activity"/>
    <property type="evidence" value="ECO:0007669"/>
    <property type="project" value="TreeGrafter"/>
</dbReference>
<evidence type="ECO:0000313" key="5">
    <source>
        <dbReference type="EMBL" id="CAG9811904.1"/>
    </source>
</evidence>
<dbReference type="AlphaFoldDB" id="A0A9N9WZ87"/>
<gene>
    <name evidence="5" type="ORF">CHIRRI_LOCUS14711</name>
</gene>
<dbReference type="GO" id="GO:0005997">
    <property type="term" value="P:xylulose metabolic process"/>
    <property type="evidence" value="ECO:0007669"/>
    <property type="project" value="TreeGrafter"/>
</dbReference>
<proteinExistence type="inferred from homology"/>
<dbReference type="FunFam" id="3.40.50.720:FF:000084">
    <property type="entry name" value="Short-chain dehydrogenase reductase"/>
    <property type="match status" value="1"/>
</dbReference>
<dbReference type="PROSITE" id="PS00061">
    <property type="entry name" value="ADH_SHORT"/>
    <property type="match status" value="1"/>
</dbReference>
<comment type="similarity">
    <text evidence="1">Belongs to the short-chain dehydrogenases/reductases (SDR) family.</text>
</comment>
<accession>A0A9N9WZ87</accession>
<dbReference type="Pfam" id="PF13561">
    <property type="entry name" value="adh_short_C2"/>
    <property type="match status" value="1"/>
</dbReference>
<protein>
    <recommendedName>
        <fullName evidence="7">L-xylulose reductase</fullName>
    </recommendedName>
</protein>
<sequence>MSSLSGKTIVVTGVGQGIGRDIATTLISLNARVIGISRSSAPLNDLKAELNSPYFTAIQLDLSDWTNTRETLQALDIKIDGIVNNAGVAVIKPFDKLTEDDYDNTMNVNLKACFNVIQSLLPKITNGSSIVNLSSVASLKALTDHTAYCMSKAGLDALTRNLALELGPRKIRVNSVNPTVILTRMGKENWSDPKKAGPLLSRIPLNRFGEVKEVVDPVIWLLSDESSYVNGHCLPIEGGLMSA</sequence>
<dbReference type="InterPro" id="IPR051737">
    <property type="entry name" value="L-xylulose/Carbonyl_redctase"/>
</dbReference>
<dbReference type="PANTHER" id="PTHR44252">
    <property type="entry name" value="D-ERYTHRULOSE REDUCTASE"/>
    <property type="match status" value="1"/>
</dbReference>
<dbReference type="InterPro" id="IPR002347">
    <property type="entry name" value="SDR_fam"/>
</dbReference>
<dbReference type="PRINTS" id="PR00081">
    <property type="entry name" value="GDHRDH"/>
</dbReference>
<reference evidence="5" key="2">
    <citation type="submission" date="2022-10" db="EMBL/GenBank/DDBJ databases">
        <authorList>
            <consortium name="ENA_rothamsted_submissions"/>
            <consortium name="culmorum"/>
            <person name="King R."/>
        </authorList>
    </citation>
    <scope>NUCLEOTIDE SEQUENCE</scope>
</reference>
<reference evidence="5" key="1">
    <citation type="submission" date="2022-01" db="EMBL/GenBank/DDBJ databases">
        <authorList>
            <person name="King R."/>
        </authorList>
    </citation>
    <scope>NUCLEOTIDE SEQUENCE</scope>
</reference>